<dbReference type="InterPro" id="IPR036938">
    <property type="entry name" value="PAP2/HPO_sf"/>
</dbReference>
<dbReference type="SUPFAM" id="SSF48317">
    <property type="entry name" value="Acid phosphatase/Vanadium-dependent haloperoxidase"/>
    <property type="match status" value="1"/>
</dbReference>
<accession>A0A164W1E5</accession>
<dbReference type="GO" id="GO:0047874">
    <property type="term" value="F:dolichyldiphosphatase activity"/>
    <property type="evidence" value="ECO:0007669"/>
    <property type="project" value="TreeGrafter"/>
</dbReference>
<dbReference type="OrthoDB" id="302705at2759"/>
<dbReference type="PANTHER" id="PTHR11247:SF40">
    <property type="entry name" value="LIPID PHOSPHATE PHOSPHATASE EPSILON 1, CHLOROPLASTIC"/>
    <property type="match status" value="1"/>
</dbReference>
<dbReference type="AlphaFoldDB" id="A0A164W1E5"/>
<dbReference type="Gene3D" id="1.20.144.10">
    <property type="entry name" value="Phosphatidic acid phosphatase type 2/haloperoxidase"/>
    <property type="match status" value="1"/>
</dbReference>
<dbReference type="KEGG" id="dcr:108225600"/>
<proteinExistence type="predicted"/>
<sequence length="284" mass="31724">MAASTAIVNGPAILPLSFFAKPLSCKLVSCTRLRAVNTRCRKLNAPDKLTFLSETIIKYKKRRIRNHITTYVSRDSSVEEGIGAHEQEAFDAELARFEMNQLEAFLNDLSKWLMVALFSLVLLLRHDAKAIWICAGSILNVGLSIALKRILNQERPSSATKSDPGMPSSHAQSLFFLSFVVILSMMDWLGMNIYTHLLAGLVLSLGSYFAWLRVSQGFHTLGQVTVGAVAGSVYVGLWFWIWDAIVLPAFISSLWIRLLVVVGGVGCILRFVVFLVYDWIMKEH</sequence>
<dbReference type="EMBL" id="CP093348">
    <property type="protein sequence ID" value="WOH05361.1"/>
    <property type="molecule type" value="Genomic_DNA"/>
</dbReference>
<dbReference type="Pfam" id="PF01569">
    <property type="entry name" value="PAP2"/>
    <property type="match status" value="1"/>
</dbReference>
<evidence type="ECO:0000259" key="1">
    <source>
        <dbReference type="Pfam" id="PF01569"/>
    </source>
</evidence>
<dbReference type="Gramene" id="KZM91151">
    <property type="protein sequence ID" value="KZM91151"/>
    <property type="gene ID" value="DCAR_021484"/>
</dbReference>
<dbReference type="Proteomes" id="UP000077755">
    <property type="component" value="Chromosome 6"/>
</dbReference>
<evidence type="ECO:0000313" key="3">
    <source>
        <dbReference type="Proteomes" id="UP000077755"/>
    </source>
</evidence>
<organism evidence="2 3">
    <name type="scientific">Daucus carota subsp. sativus</name>
    <name type="common">Carrot</name>
    <dbReference type="NCBI Taxonomy" id="79200"/>
    <lineage>
        <taxon>Eukaryota</taxon>
        <taxon>Viridiplantae</taxon>
        <taxon>Streptophyta</taxon>
        <taxon>Embryophyta</taxon>
        <taxon>Tracheophyta</taxon>
        <taxon>Spermatophyta</taxon>
        <taxon>Magnoliopsida</taxon>
        <taxon>eudicotyledons</taxon>
        <taxon>Gunneridae</taxon>
        <taxon>Pentapetalae</taxon>
        <taxon>asterids</taxon>
        <taxon>campanulids</taxon>
        <taxon>Apiales</taxon>
        <taxon>Apiaceae</taxon>
        <taxon>Apioideae</taxon>
        <taxon>Scandiceae</taxon>
        <taxon>Daucinae</taxon>
        <taxon>Daucus</taxon>
        <taxon>Daucus sect. Daucus</taxon>
    </lineage>
</organism>
<name>A0A164W1E5_DAUCS</name>
<gene>
    <name evidence="2" type="ORF">DCAR_0624777</name>
</gene>
<evidence type="ECO:0000313" key="2">
    <source>
        <dbReference type="EMBL" id="WOH05361.1"/>
    </source>
</evidence>
<feature type="domain" description="Phosphatidic acid phosphatase type 2/haloperoxidase" evidence="1">
    <location>
        <begin position="137"/>
        <end position="242"/>
    </location>
</feature>
<dbReference type="GO" id="GO:0006487">
    <property type="term" value="P:protein N-linked glycosylation"/>
    <property type="evidence" value="ECO:0007669"/>
    <property type="project" value="TreeGrafter"/>
</dbReference>
<reference evidence="2" key="1">
    <citation type="journal article" date="2016" name="Nat. Genet.">
        <title>A high-quality carrot genome assembly provides new insights into carotenoid accumulation and asterid genome evolution.</title>
        <authorList>
            <person name="Iorizzo M."/>
            <person name="Ellison S."/>
            <person name="Senalik D."/>
            <person name="Zeng P."/>
            <person name="Satapoomin P."/>
            <person name="Huang J."/>
            <person name="Bowman M."/>
            <person name="Iovene M."/>
            <person name="Sanseverino W."/>
            <person name="Cavagnaro P."/>
            <person name="Yildiz M."/>
            <person name="Macko-Podgorni A."/>
            <person name="Moranska E."/>
            <person name="Grzebelus E."/>
            <person name="Grzebelus D."/>
            <person name="Ashrafi H."/>
            <person name="Zheng Z."/>
            <person name="Cheng S."/>
            <person name="Spooner D."/>
            <person name="Van Deynze A."/>
            <person name="Simon P."/>
        </authorList>
    </citation>
    <scope>NUCLEOTIDE SEQUENCE</scope>
    <source>
        <tissue evidence="2">Leaf</tissue>
    </source>
</reference>
<dbReference type="GO" id="GO:0008610">
    <property type="term" value="P:lipid biosynthetic process"/>
    <property type="evidence" value="ECO:0007669"/>
    <property type="project" value="TreeGrafter"/>
</dbReference>
<reference evidence="2" key="2">
    <citation type="submission" date="2022-03" db="EMBL/GenBank/DDBJ databases">
        <title>Draft title - Genomic analysis of global carrot germplasm unveils the trajectory of domestication and the origin of high carotenoid orange carrot.</title>
        <authorList>
            <person name="Iorizzo M."/>
            <person name="Ellison S."/>
            <person name="Senalik D."/>
            <person name="Macko-Podgorni A."/>
            <person name="Grzebelus D."/>
            <person name="Bostan H."/>
            <person name="Rolling W."/>
            <person name="Curaba J."/>
            <person name="Simon P."/>
        </authorList>
    </citation>
    <scope>NUCLEOTIDE SEQUENCE</scope>
    <source>
        <tissue evidence="2">Leaf</tissue>
    </source>
</reference>
<keyword evidence="3" id="KW-1185">Reference proteome</keyword>
<dbReference type="InterPro" id="IPR000326">
    <property type="entry name" value="PAP2/HPO"/>
</dbReference>
<dbReference type="GO" id="GO:0005789">
    <property type="term" value="C:endoplasmic reticulum membrane"/>
    <property type="evidence" value="ECO:0007669"/>
    <property type="project" value="TreeGrafter"/>
</dbReference>
<dbReference type="OMA" id="SKWIISA"/>
<protein>
    <recommendedName>
        <fullName evidence="1">Phosphatidic acid phosphatase type 2/haloperoxidase domain-containing protein</fullName>
    </recommendedName>
</protein>
<dbReference type="PANTHER" id="PTHR11247">
    <property type="entry name" value="PALMITOYL-PROTEIN THIOESTERASE/DOLICHYLDIPHOSPHATASE 1"/>
    <property type="match status" value="1"/>
</dbReference>